<comment type="caution">
    <text evidence="1">The sequence shown here is derived from an EMBL/GenBank/DDBJ whole genome shotgun (WGS) entry which is preliminary data.</text>
</comment>
<keyword evidence="2" id="KW-1185">Reference proteome</keyword>
<proteinExistence type="predicted"/>
<dbReference type="Proteomes" id="UP001420932">
    <property type="component" value="Unassembled WGS sequence"/>
</dbReference>
<dbReference type="AlphaFoldDB" id="A0AAP0KE24"/>
<protein>
    <submittedName>
        <fullName evidence="1">Uncharacterized protein</fullName>
    </submittedName>
</protein>
<name>A0AAP0KE24_9MAGN</name>
<organism evidence="1 2">
    <name type="scientific">Stephania yunnanensis</name>
    <dbReference type="NCBI Taxonomy" id="152371"/>
    <lineage>
        <taxon>Eukaryota</taxon>
        <taxon>Viridiplantae</taxon>
        <taxon>Streptophyta</taxon>
        <taxon>Embryophyta</taxon>
        <taxon>Tracheophyta</taxon>
        <taxon>Spermatophyta</taxon>
        <taxon>Magnoliopsida</taxon>
        <taxon>Ranunculales</taxon>
        <taxon>Menispermaceae</taxon>
        <taxon>Menispermoideae</taxon>
        <taxon>Cissampelideae</taxon>
        <taxon>Stephania</taxon>
    </lineage>
</organism>
<evidence type="ECO:0000313" key="1">
    <source>
        <dbReference type="EMBL" id="KAK9150260.1"/>
    </source>
</evidence>
<dbReference type="EMBL" id="JBBNAF010000004">
    <property type="protein sequence ID" value="KAK9150260.1"/>
    <property type="molecule type" value="Genomic_DNA"/>
</dbReference>
<reference evidence="1 2" key="1">
    <citation type="submission" date="2024-01" db="EMBL/GenBank/DDBJ databases">
        <title>Genome assemblies of Stephania.</title>
        <authorList>
            <person name="Yang L."/>
        </authorList>
    </citation>
    <scope>NUCLEOTIDE SEQUENCE [LARGE SCALE GENOMIC DNA]</scope>
    <source>
        <strain evidence="1">YNDBR</strain>
        <tissue evidence="1">Leaf</tissue>
    </source>
</reference>
<evidence type="ECO:0000313" key="2">
    <source>
        <dbReference type="Proteomes" id="UP001420932"/>
    </source>
</evidence>
<gene>
    <name evidence="1" type="ORF">Syun_008569</name>
</gene>
<sequence length="108" mass="12886">MYMSFRVIGETYTSITAKLCPYMWYVLAFREGLVPLALVLNFIYGGNIEDVHVFQSNWGGIYIHIIFMRSRFISFYLHEFDVLDICELMLCDIVNRCFGYRELLFWIL</sequence>
<accession>A0AAP0KE24</accession>